<organism evidence="3">
    <name type="scientific">uncultured Caudovirales phage</name>
    <dbReference type="NCBI Taxonomy" id="2100421"/>
    <lineage>
        <taxon>Viruses</taxon>
        <taxon>Duplodnaviria</taxon>
        <taxon>Heunggongvirae</taxon>
        <taxon>Uroviricota</taxon>
        <taxon>Caudoviricetes</taxon>
        <taxon>Peduoviridae</taxon>
        <taxon>Maltschvirus</taxon>
        <taxon>Maltschvirus maltsch</taxon>
    </lineage>
</organism>
<protein>
    <submittedName>
        <fullName evidence="3">Uncharacterized protein</fullName>
    </submittedName>
</protein>
<gene>
    <name evidence="2" type="ORF">UFOVP1228_19</name>
    <name evidence="3" type="ORF">UFOVP1481_19</name>
    <name evidence="1" type="ORF">UFOVP956_19</name>
</gene>
<evidence type="ECO:0000313" key="2">
    <source>
        <dbReference type="EMBL" id="CAB4191291.1"/>
    </source>
</evidence>
<evidence type="ECO:0000313" key="1">
    <source>
        <dbReference type="EMBL" id="CAB4173537.1"/>
    </source>
</evidence>
<evidence type="ECO:0000313" key="3">
    <source>
        <dbReference type="EMBL" id="CAB4215382.1"/>
    </source>
</evidence>
<reference evidence="3" key="1">
    <citation type="submission" date="2020-05" db="EMBL/GenBank/DDBJ databases">
        <authorList>
            <person name="Chiriac C."/>
            <person name="Salcher M."/>
            <person name="Ghai R."/>
            <person name="Kavagutti S V."/>
        </authorList>
    </citation>
    <scope>NUCLEOTIDE SEQUENCE</scope>
</reference>
<dbReference type="EMBL" id="LR796902">
    <property type="protein sequence ID" value="CAB4173537.1"/>
    <property type="molecule type" value="Genomic_DNA"/>
</dbReference>
<dbReference type="EMBL" id="LR797176">
    <property type="protein sequence ID" value="CAB4191291.1"/>
    <property type="molecule type" value="Genomic_DNA"/>
</dbReference>
<accession>A0A6J5SKF4</accession>
<name>A0A6J5SKF4_9CAUD</name>
<sequence>MKLEYGDPVSWWELRLTSPDTVIGVSFPFRTKQEAKLFANEYKKEHLKRDSSSKYIENITQHTGLVQVVINYSPPAGHKLVCILCFTAGKELCIESKYLTKIGV</sequence>
<proteinExistence type="predicted"/>
<dbReference type="EMBL" id="LR797429">
    <property type="protein sequence ID" value="CAB4215382.1"/>
    <property type="molecule type" value="Genomic_DNA"/>
</dbReference>